<sequence>MAATKREPLRPISSNAGTATPPVERRVRGGAAAAAATKEKENELWGKDGGEKKPPVVAVVVPAAPPLKPSSLQVRMKAPPPPPPTSSSYEAEPLRPISSNAGTATPPVERRVRGGAAAAAATKEKENELWGKDGGEKKPPVVAVVVPAAPPLKPSSLQVRMKAEEEKEREKEKEESSPAVALVAGLPVRMGPRGRELLPPPPPPPPPTSSSYEAWDLSDNEAAPASSWATLPNRALLFRPLPLDVGRCTCVIAKETPAAAAATSAHGVALYSLYTNEGQGRQDRKLAVARHRRRRGRSEFVVAQNLDGIFCSSDKNFLGTLSSNLVGSRYRIWGQGNRVDEIKSQSKRLLGVVAFASTIQHINGLPKDWQEKKIKADQLCSRSPFYNNMTKRYELDFRERVGRMGYKVQPSVKNFQMTLEENGRQTILQLGRIGKSKYIMDFRYPLTGYQAFCICLASIDSKLCCTL</sequence>
<protein>
    <recommendedName>
        <fullName evidence="3">Tubby C-terminal domain-containing protein</fullName>
    </recommendedName>
</protein>
<dbReference type="InterPro" id="IPR025659">
    <property type="entry name" value="Tubby-like_C"/>
</dbReference>
<dbReference type="EnsemblPlants" id="OPUNC02G05290.1">
    <property type="protein sequence ID" value="OPUNC02G05290.1"/>
    <property type="gene ID" value="OPUNC02G05290"/>
</dbReference>
<reference evidence="4" key="1">
    <citation type="submission" date="2015-04" db="UniProtKB">
        <authorList>
            <consortium name="EnsemblPlants"/>
        </authorList>
    </citation>
    <scope>IDENTIFICATION</scope>
</reference>
<feature type="compositionally biased region" description="Basic and acidic residues" evidence="2">
    <location>
        <begin position="122"/>
        <end position="139"/>
    </location>
</feature>
<dbReference type="GO" id="GO:0005634">
    <property type="term" value="C:nucleus"/>
    <property type="evidence" value="ECO:0007669"/>
    <property type="project" value="EnsemblPlants"/>
</dbReference>
<feature type="domain" description="Tubby C-terminal" evidence="3">
    <location>
        <begin position="238"/>
        <end position="346"/>
    </location>
</feature>
<dbReference type="Proteomes" id="UP000026962">
    <property type="component" value="Chromosome 2"/>
</dbReference>
<organism evidence="4">
    <name type="scientific">Oryza punctata</name>
    <name type="common">Red rice</name>
    <dbReference type="NCBI Taxonomy" id="4537"/>
    <lineage>
        <taxon>Eukaryota</taxon>
        <taxon>Viridiplantae</taxon>
        <taxon>Streptophyta</taxon>
        <taxon>Embryophyta</taxon>
        <taxon>Tracheophyta</taxon>
        <taxon>Spermatophyta</taxon>
        <taxon>Magnoliopsida</taxon>
        <taxon>Liliopsida</taxon>
        <taxon>Poales</taxon>
        <taxon>Poaceae</taxon>
        <taxon>BOP clade</taxon>
        <taxon>Oryzoideae</taxon>
        <taxon>Oryzeae</taxon>
        <taxon>Oryzinae</taxon>
        <taxon>Oryza</taxon>
    </lineage>
</organism>
<evidence type="ECO:0000313" key="5">
    <source>
        <dbReference type="Proteomes" id="UP000026962"/>
    </source>
</evidence>
<dbReference type="GO" id="GO:0005829">
    <property type="term" value="C:cytosol"/>
    <property type="evidence" value="ECO:0007669"/>
    <property type="project" value="EnsemblPlants"/>
</dbReference>
<evidence type="ECO:0000259" key="3">
    <source>
        <dbReference type="Pfam" id="PF01167"/>
    </source>
</evidence>
<dbReference type="GO" id="GO:0009620">
    <property type="term" value="P:response to fungus"/>
    <property type="evidence" value="ECO:0007669"/>
    <property type="project" value="EnsemblPlants"/>
</dbReference>
<dbReference type="STRING" id="4537.A0A0E0JWD2"/>
<dbReference type="HOGENOM" id="CLU_054123_0_0_1"/>
<proteinExistence type="inferred from homology"/>
<dbReference type="PANTHER" id="PTHR16517:SF131">
    <property type="entry name" value="TUBBY-LIKE PROTEIN 8"/>
    <property type="match status" value="1"/>
</dbReference>
<dbReference type="Gramene" id="OPUNC02G05290.1">
    <property type="protein sequence ID" value="OPUNC02G05290.1"/>
    <property type="gene ID" value="OPUNC02G05290"/>
</dbReference>
<feature type="compositionally biased region" description="Basic and acidic residues" evidence="2">
    <location>
        <begin position="37"/>
        <end position="53"/>
    </location>
</feature>
<comment type="similarity">
    <text evidence="1">Belongs to the TUB family.</text>
</comment>
<accession>A0A0E0JWD2</accession>
<dbReference type="Pfam" id="PF01167">
    <property type="entry name" value="Tub"/>
    <property type="match status" value="2"/>
</dbReference>
<feature type="region of interest" description="Disordered" evidence="2">
    <location>
        <begin position="1"/>
        <end position="53"/>
    </location>
</feature>
<dbReference type="Gene3D" id="3.20.90.10">
    <property type="entry name" value="Tubby Protein, Chain A"/>
    <property type="match status" value="2"/>
</dbReference>
<reference evidence="4" key="2">
    <citation type="submission" date="2018-05" db="EMBL/GenBank/DDBJ databases">
        <title>OpunRS2 (Oryza punctata Reference Sequence Version 2).</title>
        <authorList>
            <person name="Zhang J."/>
            <person name="Kudrna D."/>
            <person name="Lee S."/>
            <person name="Talag J."/>
            <person name="Welchert J."/>
            <person name="Wing R.A."/>
        </authorList>
    </citation>
    <scope>NUCLEOTIDE SEQUENCE [LARGE SCALE GENOMIC DNA]</scope>
</reference>
<dbReference type="OMA" id="LMGSKYQ"/>
<feature type="domain" description="Tubby C-terminal" evidence="3">
    <location>
        <begin position="364"/>
        <end position="461"/>
    </location>
</feature>
<feature type="region of interest" description="Disordered" evidence="2">
    <location>
        <begin position="65"/>
        <end position="214"/>
    </location>
</feature>
<keyword evidence="5" id="KW-1185">Reference proteome</keyword>
<dbReference type="AlphaFoldDB" id="A0A0E0JWD2"/>
<evidence type="ECO:0000313" key="4">
    <source>
        <dbReference type="EnsemblPlants" id="OPUNC02G05290.1"/>
    </source>
</evidence>
<evidence type="ECO:0000256" key="1">
    <source>
        <dbReference type="ARBA" id="ARBA00007129"/>
    </source>
</evidence>
<evidence type="ECO:0000256" key="2">
    <source>
        <dbReference type="SAM" id="MobiDB-lite"/>
    </source>
</evidence>
<feature type="compositionally biased region" description="Basic and acidic residues" evidence="2">
    <location>
        <begin position="161"/>
        <end position="176"/>
    </location>
</feature>
<dbReference type="eggNOG" id="KOG2502">
    <property type="taxonomic scope" value="Eukaryota"/>
</dbReference>
<dbReference type="PANTHER" id="PTHR16517">
    <property type="entry name" value="TUBBY-RELATED"/>
    <property type="match status" value="1"/>
</dbReference>
<name>A0A0E0JWD2_ORYPU</name>
<dbReference type="InterPro" id="IPR000007">
    <property type="entry name" value="Tubby_C"/>
</dbReference>
<dbReference type="SUPFAM" id="SSF54518">
    <property type="entry name" value="Tubby C-terminal domain-like"/>
    <property type="match status" value="1"/>
</dbReference>
<feature type="compositionally biased region" description="Pro residues" evidence="2">
    <location>
        <begin position="198"/>
        <end position="208"/>
    </location>
</feature>